<feature type="transmembrane region" description="Helical" evidence="1">
    <location>
        <begin position="97"/>
        <end position="113"/>
    </location>
</feature>
<proteinExistence type="predicted"/>
<keyword evidence="3" id="KW-1185">Reference proteome</keyword>
<feature type="transmembrane region" description="Helical" evidence="1">
    <location>
        <begin position="62"/>
        <end position="85"/>
    </location>
</feature>
<dbReference type="KEGG" id="fku:FGKAn22_01610"/>
<name>A0AAN1SX58_9PROT</name>
<feature type="transmembrane region" description="Helical" evidence="1">
    <location>
        <begin position="20"/>
        <end position="41"/>
    </location>
</feature>
<reference evidence="2 3" key="1">
    <citation type="submission" date="2019-03" db="EMBL/GenBank/DDBJ databases">
        <title>Complete genome sequence of Ferrigenium kumadai strain An22, a microaerophilic iron-oxidizing bacterium isolated from a paddy field soil.</title>
        <authorList>
            <person name="Watanabe T."/>
            <person name="Asakawa S."/>
        </authorList>
    </citation>
    <scope>NUCLEOTIDE SEQUENCE [LARGE SCALE GENOMIC DNA]</scope>
    <source>
        <strain evidence="2 3">An22</strain>
    </source>
</reference>
<organism evidence="2 3">
    <name type="scientific">Ferrigenium kumadai</name>
    <dbReference type="NCBI Taxonomy" id="1682490"/>
    <lineage>
        <taxon>Bacteria</taxon>
        <taxon>Pseudomonadati</taxon>
        <taxon>Pseudomonadota</taxon>
        <taxon>Betaproteobacteria</taxon>
        <taxon>Nitrosomonadales</taxon>
        <taxon>Gallionellaceae</taxon>
        <taxon>Ferrigenium</taxon>
    </lineage>
</organism>
<dbReference type="Proteomes" id="UP001319121">
    <property type="component" value="Chromosome"/>
</dbReference>
<evidence type="ECO:0000313" key="2">
    <source>
        <dbReference type="EMBL" id="BBI98468.1"/>
    </source>
</evidence>
<feature type="transmembrane region" description="Helical" evidence="1">
    <location>
        <begin position="157"/>
        <end position="175"/>
    </location>
</feature>
<gene>
    <name evidence="2" type="ORF">FGKAn22_01610</name>
</gene>
<keyword evidence="1" id="KW-1133">Transmembrane helix</keyword>
<keyword evidence="1" id="KW-0472">Membrane</keyword>
<dbReference type="EMBL" id="AP019536">
    <property type="protein sequence ID" value="BBI98468.1"/>
    <property type="molecule type" value="Genomic_DNA"/>
</dbReference>
<protein>
    <submittedName>
        <fullName evidence="2">Uncharacterized protein</fullName>
    </submittedName>
</protein>
<evidence type="ECO:0000313" key="3">
    <source>
        <dbReference type="Proteomes" id="UP001319121"/>
    </source>
</evidence>
<keyword evidence="1" id="KW-0812">Transmembrane</keyword>
<dbReference type="AlphaFoldDB" id="A0AAN1SX58"/>
<accession>A0AAN1SX58</accession>
<feature type="transmembrane region" description="Helical" evidence="1">
    <location>
        <begin position="134"/>
        <end position="151"/>
    </location>
</feature>
<evidence type="ECO:0000256" key="1">
    <source>
        <dbReference type="SAM" id="Phobius"/>
    </source>
</evidence>
<sequence>METLNFDLAKVETLMTEPLSFYSFSILSLAGLLGLGVINVTTAKSAEAMHSSGWVTKFWVPISNAGLSTGAIVMGMMFGLAIGLLPWAGTDVEVQKLVKLLFAMSAFVLALLYPLTWMKRSLFDLTKKEEKTSVVAGILYCLALAVAFWFIDQQVFWRFLLTVAVASLVVGFIIMKLNKKRG</sequence>